<organism evidence="1">
    <name type="scientific">marine metagenome</name>
    <dbReference type="NCBI Taxonomy" id="408172"/>
    <lineage>
        <taxon>unclassified sequences</taxon>
        <taxon>metagenomes</taxon>
        <taxon>ecological metagenomes</taxon>
    </lineage>
</organism>
<accession>A0A382K1S9</accession>
<evidence type="ECO:0008006" key="2">
    <source>
        <dbReference type="Google" id="ProtNLM"/>
    </source>
</evidence>
<reference evidence="1" key="1">
    <citation type="submission" date="2018-05" db="EMBL/GenBank/DDBJ databases">
        <authorList>
            <person name="Lanie J.A."/>
            <person name="Ng W.-L."/>
            <person name="Kazmierczak K.M."/>
            <person name="Andrzejewski T.M."/>
            <person name="Davidsen T.M."/>
            <person name="Wayne K.J."/>
            <person name="Tettelin H."/>
            <person name="Glass J.I."/>
            <person name="Rusch D."/>
            <person name="Podicherti R."/>
            <person name="Tsui H.-C.T."/>
            <person name="Winkler M.E."/>
        </authorList>
    </citation>
    <scope>NUCLEOTIDE SEQUENCE</scope>
</reference>
<dbReference type="GO" id="GO:0008270">
    <property type="term" value="F:zinc ion binding"/>
    <property type="evidence" value="ECO:0007669"/>
    <property type="project" value="InterPro"/>
</dbReference>
<gene>
    <name evidence="1" type="ORF">METZ01_LOCUS271042</name>
</gene>
<sequence>MARHCGHCYTRGHNRRSCPEIRKAIRDDPNGYHARAAREQKERAARNPRRCSYCKETGHNKKTCPTLKAAISKCKEKNYQWRKKFLDISRGSGFGVGSLVRNMWHTLDKTSNNAWQIERHEDSANKLGEVGLVLGFASEKMGVDLETDIYGTGCVRVLFAKSGRTRFIQLPSNFAELVPKKESPYEIGLHLQRRIYGY</sequence>
<dbReference type="AlphaFoldDB" id="A0A382K1S9"/>
<evidence type="ECO:0000313" key="1">
    <source>
        <dbReference type="EMBL" id="SVC18188.1"/>
    </source>
</evidence>
<dbReference type="Gene3D" id="4.10.60.10">
    <property type="entry name" value="Zinc finger, CCHC-type"/>
    <property type="match status" value="1"/>
</dbReference>
<proteinExistence type="predicted"/>
<name>A0A382K1S9_9ZZZZ</name>
<feature type="non-terminal residue" evidence="1">
    <location>
        <position position="198"/>
    </location>
</feature>
<protein>
    <recommendedName>
        <fullName evidence="2">CCHC-type domain-containing protein</fullName>
    </recommendedName>
</protein>
<dbReference type="InterPro" id="IPR036875">
    <property type="entry name" value="Znf_CCHC_sf"/>
</dbReference>
<dbReference type="GO" id="GO:0003676">
    <property type="term" value="F:nucleic acid binding"/>
    <property type="evidence" value="ECO:0007669"/>
    <property type="project" value="InterPro"/>
</dbReference>
<dbReference type="EMBL" id="UINC01077763">
    <property type="protein sequence ID" value="SVC18188.1"/>
    <property type="molecule type" value="Genomic_DNA"/>
</dbReference>
<dbReference type="SUPFAM" id="SSF57756">
    <property type="entry name" value="Retrovirus zinc finger-like domains"/>
    <property type="match status" value="1"/>
</dbReference>